<protein>
    <recommendedName>
        <fullName evidence="3">Alpha/beta hydrolase</fullName>
    </recommendedName>
</protein>
<gene>
    <name evidence="1" type="ORF">M0L44_01090</name>
</gene>
<comment type="caution">
    <text evidence="1">The sequence shown here is derived from an EMBL/GenBank/DDBJ whole genome shotgun (WGS) entry which is preliminary data.</text>
</comment>
<reference evidence="1 2" key="1">
    <citation type="submission" date="2022-06" db="EMBL/GenBank/DDBJ databases">
        <title>Ideonella sp. NS12-5 Genome sequencing and assembly.</title>
        <authorList>
            <person name="Jung Y."/>
        </authorList>
    </citation>
    <scope>NUCLEOTIDE SEQUENCE [LARGE SCALE GENOMIC DNA]</scope>
    <source>
        <strain evidence="1 2">NS12-5</strain>
    </source>
</reference>
<accession>A0ABT1BGE6</accession>
<proteinExistence type="predicted"/>
<name>A0ABT1BGE6_9BURK</name>
<evidence type="ECO:0000313" key="2">
    <source>
        <dbReference type="Proteomes" id="UP001204851"/>
    </source>
</evidence>
<keyword evidence="2" id="KW-1185">Reference proteome</keyword>
<dbReference type="Proteomes" id="UP001204851">
    <property type="component" value="Unassembled WGS sequence"/>
</dbReference>
<dbReference type="RefSeq" id="WP_252767765.1">
    <property type="nucleotide sequence ID" value="NZ_JAMXMC010000001.1"/>
</dbReference>
<evidence type="ECO:0008006" key="3">
    <source>
        <dbReference type="Google" id="ProtNLM"/>
    </source>
</evidence>
<sequence>MFLFVWDMSSRRLGAGLLGEARVTAPKRLVTAGGRIAGYESRLLPRHKSALLFVHGLAYAESQNLLMTGE</sequence>
<dbReference type="EMBL" id="JAMXMC010000001">
    <property type="protein sequence ID" value="MCO5975317.1"/>
    <property type="molecule type" value="Genomic_DNA"/>
</dbReference>
<organism evidence="1 2">
    <name type="scientific">Ideonella oryzae</name>
    <dbReference type="NCBI Taxonomy" id="2937441"/>
    <lineage>
        <taxon>Bacteria</taxon>
        <taxon>Pseudomonadati</taxon>
        <taxon>Pseudomonadota</taxon>
        <taxon>Betaproteobacteria</taxon>
        <taxon>Burkholderiales</taxon>
        <taxon>Sphaerotilaceae</taxon>
        <taxon>Ideonella</taxon>
    </lineage>
</organism>
<evidence type="ECO:0000313" key="1">
    <source>
        <dbReference type="EMBL" id="MCO5975317.1"/>
    </source>
</evidence>